<feature type="transmembrane region" description="Helical" evidence="13">
    <location>
        <begin position="97"/>
        <end position="119"/>
    </location>
</feature>
<feature type="transmembrane region" description="Helical" evidence="13">
    <location>
        <begin position="240"/>
        <end position="265"/>
    </location>
</feature>
<reference evidence="14 15" key="1">
    <citation type="journal article" date="2019" name="Proc. Natl. Acad. Sci. U.S.A.">
        <title>Regulatory changes in pterin and carotenoid genes underlie balanced color polymorphisms in the wall lizard.</title>
        <authorList>
            <person name="Andrade P."/>
            <person name="Pinho C."/>
            <person name="Perez I de Lanuza G."/>
            <person name="Afonso S."/>
            <person name="Brejcha J."/>
            <person name="Rubin C.J."/>
            <person name="Wallerman O."/>
            <person name="Pereira P."/>
            <person name="Sabatino S.J."/>
            <person name="Bellati A."/>
            <person name="Pellitteri-Rosa D."/>
            <person name="Bosakova Z."/>
            <person name="Bunikis I."/>
            <person name="Carretero M.A."/>
            <person name="Feiner N."/>
            <person name="Marsik P."/>
            <person name="Pauperio F."/>
            <person name="Salvi D."/>
            <person name="Soler L."/>
            <person name="While G.M."/>
            <person name="Uller T."/>
            <person name="Font E."/>
            <person name="Andersson L."/>
            <person name="Carneiro M."/>
        </authorList>
    </citation>
    <scope>NUCLEOTIDE SEQUENCE</scope>
</reference>
<keyword evidence="8 12" id="KW-0472">Membrane</keyword>
<organism evidence="14 15">
    <name type="scientific">Podarcis muralis</name>
    <name type="common">Wall lizard</name>
    <name type="synonym">Lacerta muralis</name>
    <dbReference type="NCBI Taxonomy" id="64176"/>
    <lineage>
        <taxon>Eukaryota</taxon>
        <taxon>Metazoa</taxon>
        <taxon>Chordata</taxon>
        <taxon>Craniata</taxon>
        <taxon>Vertebrata</taxon>
        <taxon>Euteleostomi</taxon>
        <taxon>Lepidosauria</taxon>
        <taxon>Squamata</taxon>
        <taxon>Bifurcata</taxon>
        <taxon>Unidentata</taxon>
        <taxon>Episquamata</taxon>
        <taxon>Laterata</taxon>
        <taxon>Lacertibaenia</taxon>
        <taxon>Lacertidae</taxon>
        <taxon>Podarcis</taxon>
    </lineage>
</organism>
<dbReference type="GO" id="GO:0004930">
    <property type="term" value="F:G protein-coupled receptor activity"/>
    <property type="evidence" value="ECO:0007669"/>
    <property type="project" value="UniProtKB-KW"/>
</dbReference>
<dbReference type="Pfam" id="PF05296">
    <property type="entry name" value="TAS2R"/>
    <property type="match status" value="1"/>
</dbReference>
<feature type="transmembrane region" description="Helical" evidence="13">
    <location>
        <begin position="52"/>
        <end position="77"/>
    </location>
</feature>
<keyword evidence="9 12" id="KW-0675">Receptor</keyword>
<keyword evidence="3 12" id="KW-0919">Taste</keyword>
<dbReference type="PANTHER" id="PTHR11394">
    <property type="entry name" value="TASTE RECEPTOR TYPE 2"/>
    <property type="match status" value="1"/>
</dbReference>
<dbReference type="GO" id="GO:0033038">
    <property type="term" value="F:bitter taste receptor activity"/>
    <property type="evidence" value="ECO:0007669"/>
    <property type="project" value="InterPro"/>
</dbReference>
<evidence type="ECO:0000313" key="15">
    <source>
        <dbReference type="Proteomes" id="UP000472272"/>
    </source>
</evidence>
<dbReference type="PANTHER" id="PTHR11394:SF47">
    <property type="entry name" value="TASTE RECEPTOR TYPE 2 MEMBER 40"/>
    <property type="match status" value="1"/>
</dbReference>
<comment type="subcellular location">
    <subcellularLocation>
        <location evidence="1 12">Membrane</location>
        <topology evidence="1 12">Multi-pass membrane protein</topology>
    </subcellularLocation>
</comment>
<evidence type="ECO:0000256" key="3">
    <source>
        <dbReference type="ARBA" id="ARBA00022480"/>
    </source>
</evidence>
<reference evidence="14" key="3">
    <citation type="submission" date="2025-09" db="UniProtKB">
        <authorList>
            <consortium name="Ensembl"/>
        </authorList>
    </citation>
    <scope>IDENTIFICATION</scope>
</reference>
<evidence type="ECO:0000256" key="9">
    <source>
        <dbReference type="ARBA" id="ARBA00023170"/>
    </source>
</evidence>
<evidence type="ECO:0000256" key="6">
    <source>
        <dbReference type="ARBA" id="ARBA00022989"/>
    </source>
</evidence>
<evidence type="ECO:0000256" key="5">
    <source>
        <dbReference type="ARBA" id="ARBA00022692"/>
    </source>
</evidence>
<dbReference type="OMA" id="MISHICY"/>
<proteinExistence type="inferred from homology"/>
<evidence type="ECO:0000256" key="8">
    <source>
        <dbReference type="ARBA" id="ARBA00023136"/>
    </source>
</evidence>
<evidence type="ECO:0000313" key="14">
    <source>
        <dbReference type="Ensembl" id="ENSPMRP00000032304.1"/>
    </source>
</evidence>
<sequence length="316" mass="35758">MPFMKLTTMGITTPLAISLQTILAIESAVAFLANGFILVVNGHRWIQNRKMAPCDFLLTSLSTSRIMLQLTILTINILYLNSAESGMRTYGQDIGTFLWLFLSNASLWCATWLNVFYCVKVTNFPHHLFLWLKLRIDVLAPRLLGMVIISLMFFSVHPTILYFEAKKAFNLSGTLTRNDSLSKVCHNPFFVFNTLQFFSICMSFILSVAASMVLLISLWRHRKNMKKSGSVIKDLSTQVYLNLMKSLLFSLLIDITYFATLIIPVSGYFRYAAYDGFSLTVVLSAIPSAHTIILILSNPKLKEILLRILNIRNVAS</sequence>
<evidence type="ECO:0000256" key="2">
    <source>
        <dbReference type="ARBA" id="ARBA00007376"/>
    </source>
</evidence>
<evidence type="ECO:0000256" key="11">
    <source>
        <dbReference type="RuleBase" id="RU004423"/>
    </source>
</evidence>
<keyword evidence="6 13" id="KW-1133">Transmembrane helix</keyword>
<keyword evidence="5 12" id="KW-0812">Transmembrane</keyword>
<keyword evidence="7 12" id="KW-0297">G-protein coupled receptor</keyword>
<evidence type="ECO:0000256" key="12">
    <source>
        <dbReference type="RuleBase" id="RU004424"/>
    </source>
</evidence>
<keyword evidence="4 12" id="KW-0716">Sensory transduction</keyword>
<evidence type="ECO:0000256" key="7">
    <source>
        <dbReference type="ARBA" id="ARBA00023040"/>
    </source>
</evidence>
<name>A0A670K9P2_PODMU</name>
<dbReference type="Gene3D" id="1.20.1070.10">
    <property type="entry name" value="Rhodopsin 7-helix transmembrane proteins"/>
    <property type="match status" value="1"/>
</dbReference>
<keyword evidence="10 12" id="KW-0807">Transducer</keyword>
<evidence type="ECO:0000256" key="10">
    <source>
        <dbReference type="ARBA" id="ARBA00023224"/>
    </source>
</evidence>
<dbReference type="Ensembl" id="ENSPMRT00000034259.1">
    <property type="protein sequence ID" value="ENSPMRP00000032304.1"/>
    <property type="gene ID" value="ENSPMRG00000020940.1"/>
</dbReference>
<protein>
    <recommendedName>
        <fullName evidence="12">Taste receptor type 2</fullName>
    </recommendedName>
</protein>
<feature type="transmembrane region" description="Helical" evidence="13">
    <location>
        <begin position="277"/>
        <end position="297"/>
    </location>
</feature>
<reference evidence="14" key="2">
    <citation type="submission" date="2025-08" db="UniProtKB">
        <authorList>
            <consortium name="Ensembl"/>
        </authorList>
    </citation>
    <scope>IDENTIFICATION</scope>
</reference>
<dbReference type="Proteomes" id="UP000472272">
    <property type="component" value="Chromosome 17"/>
</dbReference>
<dbReference type="AlphaFoldDB" id="A0A670K9P2"/>
<dbReference type="SUPFAM" id="SSF81321">
    <property type="entry name" value="Family A G protein-coupled receptor-like"/>
    <property type="match status" value="1"/>
</dbReference>
<keyword evidence="15" id="KW-1185">Reference proteome</keyword>
<dbReference type="GeneTree" id="ENSGT01150000286961"/>
<evidence type="ECO:0000256" key="4">
    <source>
        <dbReference type="ARBA" id="ARBA00022606"/>
    </source>
</evidence>
<dbReference type="FunFam" id="1.20.1070.10:FF:000055">
    <property type="entry name" value="Taste receptor type 2"/>
    <property type="match status" value="1"/>
</dbReference>
<dbReference type="GO" id="GO:0016020">
    <property type="term" value="C:membrane"/>
    <property type="evidence" value="ECO:0007669"/>
    <property type="project" value="UniProtKB-SubCell"/>
</dbReference>
<evidence type="ECO:0000256" key="13">
    <source>
        <dbReference type="SAM" id="Phobius"/>
    </source>
</evidence>
<dbReference type="InterPro" id="IPR007960">
    <property type="entry name" value="TAS2R"/>
</dbReference>
<comment type="similarity">
    <text evidence="2 11">Belongs to the G-protein coupled receptor T2R family.</text>
</comment>
<evidence type="ECO:0000256" key="1">
    <source>
        <dbReference type="ARBA" id="ARBA00004141"/>
    </source>
</evidence>
<feature type="transmembrane region" description="Helical" evidence="13">
    <location>
        <begin position="139"/>
        <end position="163"/>
    </location>
</feature>
<accession>A0A670K9P2</accession>
<feature type="transmembrane region" description="Helical" evidence="13">
    <location>
        <begin position="15"/>
        <end position="40"/>
    </location>
</feature>
<feature type="transmembrane region" description="Helical" evidence="13">
    <location>
        <begin position="197"/>
        <end position="219"/>
    </location>
</feature>